<organism evidence="6 7">
    <name type="scientific">Rhinocladiella mackenziei CBS 650.93</name>
    <dbReference type="NCBI Taxonomy" id="1442369"/>
    <lineage>
        <taxon>Eukaryota</taxon>
        <taxon>Fungi</taxon>
        <taxon>Dikarya</taxon>
        <taxon>Ascomycota</taxon>
        <taxon>Pezizomycotina</taxon>
        <taxon>Eurotiomycetes</taxon>
        <taxon>Chaetothyriomycetidae</taxon>
        <taxon>Chaetothyriales</taxon>
        <taxon>Herpotrichiellaceae</taxon>
        <taxon>Rhinocladiella</taxon>
    </lineage>
</organism>
<dbReference type="Gene3D" id="1.20.1250.20">
    <property type="entry name" value="MFS general substrate transporter like domains"/>
    <property type="match status" value="1"/>
</dbReference>
<dbReference type="Pfam" id="PF00083">
    <property type="entry name" value="Sugar_tr"/>
    <property type="match status" value="1"/>
</dbReference>
<dbReference type="OrthoDB" id="5296287at2759"/>
<evidence type="ECO:0008006" key="8">
    <source>
        <dbReference type="Google" id="ProtNLM"/>
    </source>
</evidence>
<protein>
    <recommendedName>
        <fullName evidence="8">Major facilitator superfamily (MFS) profile domain-containing protein</fullName>
    </recommendedName>
</protein>
<dbReference type="RefSeq" id="XP_013270601.1">
    <property type="nucleotide sequence ID" value="XM_013415147.1"/>
</dbReference>
<dbReference type="VEuPathDB" id="FungiDB:Z518_07017"/>
<keyword evidence="2 5" id="KW-0812">Transmembrane</keyword>
<accession>A0A0D2J3E2</accession>
<dbReference type="Proteomes" id="UP000053617">
    <property type="component" value="Unassembled WGS sequence"/>
</dbReference>
<name>A0A0D2J3E2_9EURO</name>
<evidence type="ECO:0000256" key="3">
    <source>
        <dbReference type="ARBA" id="ARBA00022989"/>
    </source>
</evidence>
<dbReference type="GeneID" id="25295088"/>
<dbReference type="HOGENOM" id="CLU_1636322_0_0_1"/>
<proteinExistence type="predicted"/>
<dbReference type="EMBL" id="KN847479">
    <property type="protein sequence ID" value="KIX03465.1"/>
    <property type="molecule type" value="Genomic_DNA"/>
</dbReference>
<dbReference type="InterPro" id="IPR005828">
    <property type="entry name" value="MFS_sugar_transport-like"/>
</dbReference>
<comment type="subcellular location">
    <subcellularLocation>
        <location evidence="1">Membrane</location>
        <topology evidence="1">Multi-pass membrane protein</topology>
    </subcellularLocation>
</comment>
<dbReference type="PANTHER" id="PTHR48022">
    <property type="entry name" value="PLASTIDIC GLUCOSE TRANSPORTER 4"/>
    <property type="match status" value="1"/>
</dbReference>
<evidence type="ECO:0000313" key="6">
    <source>
        <dbReference type="EMBL" id="KIX03465.1"/>
    </source>
</evidence>
<keyword evidence="3 5" id="KW-1133">Transmembrane helix</keyword>
<evidence type="ECO:0000313" key="7">
    <source>
        <dbReference type="Proteomes" id="UP000053617"/>
    </source>
</evidence>
<dbReference type="AlphaFoldDB" id="A0A0D2J3E2"/>
<evidence type="ECO:0000256" key="1">
    <source>
        <dbReference type="ARBA" id="ARBA00004141"/>
    </source>
</evidence>
<dbReference type="PANTHER" id="PTHR48022:SF8">
    <property type="entry name" value="MAJOR FACILITATOR SUPERFAMILY (MFS) PROFILE DOMAIN-CONTAINING PROTEIN-RELATED"/>
    <property type="match status" value="1"/>
</dbReference>
<gene>
    <name evidence="6" type="ORF">Z518_07017</name>
</gene>
<reference evidence="6 7" key="1">
    <citation type="submission" date="2015-01" db="EMBL/GenBank/DDBJ databases">
        <title>The Genome Sequence of Rhinocladiella mackenzie CBS 650.93.</title>
        <authorList>
            <consortium name="The Broad Institute Genomics Platform"/>
            <person name="Cuomo C."/>
            <person name="de Hoog S."/>
            <person name="Gorbushina A."/>
            <person name="Stielow B."/>
            <person name="Teixiera M."/>
            <person name="Abouelleil A."/>
            <person name="Chapman S.B."/>
            <person name="Priest M."/>
            <person name="Young S.K."/>
            <person name="Wortman J."/>
            <person name="Nusbaum C."/>
            <person name="Birren B."/>
        </authorList>
    </citation>
    <scope>NUCLEOTIDE SEQUENCE [LARGE SCALE GENOMIC DNA]</scope>
    <source>
        <strain evidence="6 7">CBS 650.93</strain>
    </source>
</reference>
<keyword evidence="7" id="KW-1185">Reference proteome</keyword>
<sequence>MGAARGIDEVLISAYFASWGSGLHIDKNSYNSWVMPTSLHLIFAGLILILSFLNYESPRFLVKKGNREHAIANLSRVRRLPADDELVVFEINDIERQPAEEQEATRGQGFYGYWREMFCMPNNFHRIYLGLRTQLLGQWSGAQSITIYAPDMFALLGTTGEK</sequence>
<evidence type="ECO:0000256" key="2">
    <source>
        <dbReference type="ARBA" id="ARBA00022692"/>
    </source>
</evidence>
<dbReference type="InterPro" id="IPR036259">
    <property type="entry name" value="MFS_trans_sf"/>
</dbReference>
<dbReference type="GO" id="GO:0005351">
    <property type="term" value="F:carbohydrate:proton symporter activity"/>
    <property type="evidence" value="ECO:0007669"/>
    <property type="project" value="TreeGrafter"/>
</dbReference>
<dbReference type="SUPFAM" id="SSF103473">
    <property type="entry name" value="MFS general substrate transporter"/>
    <property type="match status" value="1"/>
</dbReference>
<dbReference type="GO" id="GO:0016020">
    <property type="term" value="C:membrane"/>
    <property type="evidence" value="ECO:0007669"/>
    <property type="project" value="UniProtKB-SubCell"/>
</dbReference>
<keyword evidence="4 5" id="KW-0472">Membrane</keyword>
<evidence type="ECO:0000256" key="5">
    <source>
        <dbReference type="SAM" id="Phobius"/>
    </source>
</evidence>
<dbReference type="InterPro" id="IPR050360">
    <property type="entry name" value="MFS_Sugar_Transporters"/>
</dbReference>
<evidence type="ECO:0000256" key="4">
    <source>
        <dbReference type="ARBA" id="ARBA00023136"/>
    </source>
</evidence>
<feature type="transmembrane region" description="Helical" evidence="5">
    <location>
        <begin position="33"/>
        <end position="55"/>
    </location>
</feature>